<dbReference type="SUPFAM" id="SSF51445">
    <property type="entry name" value="(Trans)glycosidases"/>
    <property type="match status" value="1"/>
</dbReference>
<proteinExistence type="predicted"/>
<name>A0A7L7Z0Q2_9MICO</name>
<evidence type="ECO:0000313" key="2">
    <source>
        <dbReference type="Proteomes" id="UP000516660"/>
    </source>
</evidence>
<dbReference type="KEGG" id="czh:H9X71_12020"/>
<keyword evidence="2" id="KW-1185">Reference proteome</keyword>
<dbReference type="AlphaFoldDB" id="A0A7L7Z0Q2"/>
<organism evidence="1 2">
    <name type="scientific">Clavibacter zhangzhiyongii</name>
    <dbReference type="NCBI Taxonomy" id="2768071"/>
    <lineage>
        <taxon>Bacteria</taxon>
        <taxon>Bacillati</taxon>
        <taxon>Actinomycetota</taxon>
        <taxon>Actinomycetes</taxon>
        <taxon>Micrococcales</taxon>
        <taxon>Microbacteriaceae</taxon>
        <taxon>Clavibacter</taxon>
    </lineage>
</organism>
<dbReference type="RefSeq" id="WP_191147306.1">
    <property type="nucleotide sequence ID" value="NZ_CP061274.1"/>
</dbReference>
<dbReference type="InterPro" id="IPR017853">
    <property type="entry name" value="GH"/>
</dbReference>
<evidence type="ECO:0000313" key="1">
    <source>
        <dbReference type="EMBL" id="QOD43310.1"/>
    </source>
</evidence>
<evidence type="ECO:0008006" key="3">
    <source>
        <dbReference type="Google" id="ProtNLM"/>
    </source>
</evidence>
<protein>
    <recommendedName>
        <fullName evidence="3">Alanine-rich protein</fullName>
    </recommendedName>
</protein>
<dbReference type="EMBL" id="CP061274">
    <property type="protein sequence ID" value="QOD43310.1"/>
    <property type="molecule type" value="Genomic_DNA"/>
</dbReference>
<dbReference type="Proteomes" id="UP000516660">
    <property type="component" value="Chromosome"/>
</dbReference>
<reference evidence="1 2" key="1">
    <citation type="submission" date="2020-08" db="EMBL/GenBank/DDBJ databases">
        <title>Description of Clavibacter zhangzhiyonge sp. nov., a phytopathogenic actinobacterium isolated from barley seeds, causing leaf brown spot and decline.</title>
        <authorList>
            <person name="Tian Q."/>
            <person name="Chuan J."/>
            <person name="Zhao W."/>
            <person name="Li X."/>
        </authorList>
    </citation>
    <scope>NUCLEOTIDE SEQUENCE [LARGE SCALE GENOMIC DNA]</scope>
    <source>
        <strain evidence="1 2">DM1</strain>
    </source>
</reference>
<accession>A0A7L7Z0Q2</accession>
<sequence length="373" mass="38571">MSAAPRLSFCAYPWDLVDDPDVVARVRGAGADGVAIASAYHSARAATPLHPRHRIVDARSAALYLPVRDGAWGELRPDDRTPWVGPDAFARAAAVARAGGLRVEAWIVLTHSTSVGSRHPGSCVVNAFGESYPYALCPTRPEVREYATALVAETAAVAPLDGVLLEACGPMGVAHLGHHEKTAGADWSADAEALLSICFCAACGDALRAAGADPDALRCLVRDRVDADGGLEGLDAVLAVRAAARRLLLASCVAAARAAGVARVVVHAQADPWGTGPFAALLDEADAVDGVVLTDAVASDAAQLAALRDRLPGTRLGGWMWALPPATPASIRADWPAAVAALDDVYAYHVGLLGRERLDAVGDALTSGRAVGR</sequence>
<gene>
    <name evidence="1" type="ORF">H9X71_12020</name>
</gene>
<dbReference type="Gene3D" id="3.20.20.80">
    <property type="entry name" value="Glycosidases"/>
    <property type="match status" value="1"/>
</dbReference>